<organism evidence="7 8">
    <name type="scientific">Pyxicephalus adspersus</name>
    <name type="common">African bullfrog</name>
    <dbReference type="NCBI Taxonomy" id="30357"/>
    <lineage>
        <taxon>Eukaryota</taxon>
        <taxon>Metazoa</taxon>
        <taxon>Chordata</taxon>
        <taxon>Craniata</taxon>
        <taxon>Vertebrata</taxon>
        <taxon>Euteleostomi</taxon>
        <taxon>Amphibia</taxon>
        <taxon>Batrachia</taxon>
        <taxon>Anura</taxon>
        <taxon>Neobatrachia</taxon>
        <taxon>Ranoidea</taxon>
        <taxon>Pyxicephalidae</taxon>
        <taxon>Pyxicephalinae</taxon>
        <taxon>Pyxicephalus</taxon>
    </lineage>
</organism>
<dbReference type="EMBL" id="DYDO01000001">
    <property type="protein sequence ID" value="DBA32405.1"/>
    <property type="molecule type" value="Genomic_DNA"/>
</dbReference>
<proteinExistence type="predicted"/>
<evidence type="ECO:0000256" key="5">
    <source>
        <dbReference type="PROSITE-ProRule" id="PRU00309"/>
    </source>
</evidence>
<keyword evidence="1" id="KW-0479">Metal-binding</keyword>
<dbReference type="PANTHER" id="PTHR46289:SF16">
    <property type="entry name" value="52 KDA REPRESSOR OF THE INHIBITOR OF THE PROTEIN KINASE"/>
    <property type="match status" value="1"/>
</dbReference>
<feature type="domain" description="THAP-type" evidence="6">
    <location>
        <begin position="1"/>
        <end position="86"/>
    </location>
</feature>
<evidence type="ECO:0000256" key="3">
    <source>
        <dbReference type="ARBA" id="ARBA00022833"/>
    </source>
</evidence>
<dbReference type="PROSITE" id="PS50950">
    <property type="entry name" value="ZF_THAP"/>
    <property type="match status" value="1"/>
</dbReference>
<evidence type="ECO:0000259" key="6">
    <source>
        <dbReference type="PROSITE" id="PS50950"/>
    </source>
</evidence>
<evidence type="ECO:0000256" key="4">
    <source>
        <dbReference type="ARBA" id="ARBA00023125"/>
    </source>
</evidence>
<name>A0AAV3B406_PYXAD</name>
<evidence type="ECO:0000313" key="8">
    <source>
        <dbReference type="Proteomes" id="UP001181693"/>
    </source>
</evidence>
<gene>
    <name evidence="7" type="ORF">GDO54_000201</name>
</gene>
<protein>
    <recommendedName>
        <fullName evidence="6">THAP-type domain-containing protein</fullName>
    </recommendedName>
</protein>
<evidence type="ECO:0000256" key="1">
    <source>
        <dbReference type="ARBA" id="ARBA00022723"/>
    </source>
</evidence>
<evidence type="ECO:0000313" key="7">
    <source>
        <dbReference type="EMBL" id="DBA32405.1"/>
    </source>
</evidence>
<evidence type="ECO:0000256" key="2">
    <source>
        <dbReference type="ARBA" id="ARBA00022771"/>
    </source>
</evidence>
<dbReference type="PANTHER" id="PTHR46289">
    <property type="entry name" value="52 KDA REPRESSOR OF THE INHIBITOR OF THE PROTEIN KINASE-LIKE PROTEIN-RELATED"/>
    <property type="match status" value="1"/>
</dbReference>
<keyword evidence="4 5" id="KW-0238">DNA-binding</keyword>
<keyword evidence="3" id="KW-0862">Zinc</keyword>
<keyword evidence="2 5" id="KW-0863">Zinc-finger</keyword>
<dbReference type="SUPFAM" id="SSF57716">
    <property type="entry name" value="Glucocorticoid receptor-like (DNA-binding domain)"/>
    <property type="match status" value="1"/>
</dbReference>
<keyword evidence="8" id="KW-1185">Reference proteome</keyword>
<dbReference type="InterPro" id="IPR006612">
    <property type="entry name" value="THAP_Znf"/>
</dbReference>
<dbReference type="GO" id="GO:0008270">
    <property type="term" value="F:zinc ion binding"/>
    <property type="evidence" value="ECO:0007669"/>
    <property type="project" value="UniProtKB-KW"/>
</dbReference>
<dbReference type="AlphaFoldDB" id="A0AAV3B406"/>
<dbReference type="Pfam" id="PF05485">
    <property type="entry name" value="THAP"/>
    <property type="match status" value="1"/>
</dbReference>
<reference evidence="7" key="1">
    <citation type="thesis" date="2020" institute="ProQuest LLC" country="789 East Eisenhower Parkway, Ann Arbor, MI, USA">
        <title>Comparative Genomics and Chromosome Evolution.</title>
        <authorList>
            <person name="Mudd A.B."/>
        </authorList>
    </citation>
    <scope>NUCLEOTIDE SEQUENCE</scope>
    <source>
        <strain evidence="7">1538</strain>
        <tissue evidence="7">Blood</tissue>
    </source>
</reference>
<dbReference type="SMART" id="SM00980">
    <property type="entry name" value="THAP"/>
    <property type="match status" value="1"/>
</dbReference>
<dbReference type="InterPro" id="IPR052958">
    <property type="entry name" value="IFN-induced_PKR_regulator"/>
</dbReference>
<comment type="caution">
    <text evidence="7">The sequence shown here is derived from an EMBL/GenBank/DDBJ whole genome shotgun (WGS) entry which is preliminary data.</text>
</comment>
<sequence length="756" mass="86843">MPNFCAAPNCTRKSTQSDLAFFRFPRDPDRCQKWVENCRRSDLEGKTPDQLNKHYRLCAQHFEDSMISRSSPYRTVLRENAIPTIFDLTSHLGNPGRCRKRIKELSEEEIRSLKERKLDAVVPDKENHQTNNNTDVQIVEINQTDANMGLTAEEKEHKDYIRSLFEIVLLMGKQNISLEGRNCKVPGGVFTPDNFQTLLEYRMNSGDDVLRRRFEMLAVNQEYCPRLQQEQILEICESCIREEFLREVWNSQCFSIMCEDAIDIAGEEHVPVFIRHIDSTCNLREEFVGFLPCVADAEVLAINFLLTLTEKWGINMEFCRGLSCVASRKYYAKMKVVISRFLQKYPKATYTLSSSCALNMWLSKSTPVSGVSVVLGILEDLSLFFKSSPLLQEELESTITSLFQDNIEKGSEFIEVLKTDWVSRHDAFEIVVTLLHSLIVCLDKVACDNSCRWDAKTSSHAFLLSSALTDFDFVVTVVILKNTLSFTRAFGKNLQGSTSDVFSAANSLTAVLHALNEVMDNIEVYHEFWFEEATMLAGKLDIPVKLPGQFLRLHHTKLQNDLTSENFYRDTLSIPTIQHIIQGLKDVFSEQHIKALKCLSLVPAVMGQLKFSTSEEHHTNKYKSDLPNPESLSTELHCWQVKWKHRGKDVDLPSNIFESLQLPDIKFFPNVQALLKVLSVLPIIKLEKKYEVSRKRLRFYIERTPIEQRSSHLAFLNVNYDTKHDLDVMVDTYMKAVESKDKLDSVPQHTDIPEEV</sequence>
<dbReference type="SMART" id="SM00692">
    <property type="entry name" value="DM3"/>
    <property type="match status" value="1"/>
</dbReference>
<dbReference type="Proteomes" id="UP001181693">
    <property type="component" value="Unassembled WGS sequence"/>
</dbReference>
<dbReference type="GO" id="GO:0003677">
    <property type="term" value="F:DNA binding"/>
    <property type="evidence" value="ECO:0007669"/>
    <property type="project" value="UniProtKB-UniRule"/>
</dbReference>
<accession>A0AAV3B406</accession>